<dbReference type="Proteomes" id="UP000545286">
    <property type="component" value="Unassembled WGS sequence"/>
</dbReference>
<keyword evidence="3 12" id="KW-0812">Transmembrane</keyword>
<organism evidence="13 14">
    <name type="scientific">Pseudoclavibacter helvolus</name>
    <dbReference type="NCBI Taxonomy" id="255205"/>
    <lineage>
        <taxon>Bacteria</taxon>
        <taxon>Bacillati</taxon>
        <taxon>Actinomycetota</taxon>
        <taxon>Actinomycetes</taxon>
        <taxon>Micrococcales</taxon>
        <taxon>Microbacteriaceae</taxon>
        <taxon>Pseudoclavibacter</taxon>
    </lineage>
</organism>
<evidence type="ECO:0000256" key="12">
    <source>
        <dbReference type="SAM" id="Phobius"/>
    </source>
</evidence>
<keyword evidence="9 12" id="KW-0472">Membrane</keyword>
<dbReference type="GO" id="GO:0046872">
    <property type="term" value="F:metal ion binding"/>
    <property type="evidence" value="ECO:0007669"/>
    <property type="project" value="UniProtKB-KW"/>
</dbReference>
<accession>A0A7W4YDJ3</accession>
<feature type="transmembrane region" description="Helical" evidence="12">
    <location>
        <begin position="89"/>
        <end position="107"/>
    </location>
</feature>
<keyword evidence="5 12" id="KW-1133">Transmembrane helix</keyword>
<keyword evidence="6" id="KW-0560">Oxidoreductase</keyword>
<feature type="transmembrane region" description="Helical" evidence="12">
    <location>
        <begin position="263"/>
        <end position="282"/>
    </location>
</feature>
<gene>
    <name evidence="13" type="ORF">FHX72_000606</name>
</gene>
<evidence type="ECO:0000256" key="2">
    <source>
        <dbReference type="ARBA" id="ARBA00022475"/>
    </source>
</evidence>
<keyword evidence="4" id="KW-0479">Metal-binding</keyword>
<dbReference type="Pfam" id="PF02628">
    <property type="entry name" value="COX15-CtaA"/>
    <property type="match status" value="1"/>
</dbReference>
<dbReference type="InterPro" id="IPR003780">
    <property type="entry name" value="COX15/CtaA_fam"/>
</dbReference>
<evidence type="ECO:0000313" key="14">
    <source>
        <dbReference type="Proteomes" id="UP000545286"/>
    </source>
</evidence>
<feature type="transmembrane region" description="Helical" evidence="12">
    <location>
        <begin position="144"/>
        <end position="164"/>
    </location>
</feature>
<dbReference type="GO" id="GO:0016491">
    <property type="term" value="F:oxidoreductase activity"/>
    <property type="evidence" value="ECO:0007669"/>
    <property type="project" value="UniProtKB-KW"/>
</dbReference>
<comment type="pathway">
    <text evidence="11">Porphyrin-containing compound metabolism.</text>
</comment>
<feature type="transmembrane region" description="Helical" evidence="12">
    <location>
        <begin position="185"/>
        <end position="207"/>
    </location>
</feature>
<evidence type="ECO:0000256" key="11">
    <source>
        <dbReference type="ARBA" id="ARBA00023444"/>
    </source>
</evidence>
<keyword evidence="8" id="KW-0350">Heme biosynthesis</keyword>
<dbReference type="EMBL" id="JACHWJ010000001">
    <property type="protein sequence ID" value="MBB2956494.1"/>
    <property type="molecule type" value="Genomic_DNA"/>
</dbReference>
<evidence type="ECO:0000256" key="3">
    <source>
        <dbReference type="ARBA" id="ARBA00022692"/>
    </source>
</evidence>
<dbReference type="AlphaFoldDB" id="A0A7W4YDJ3"/>
<evidence type="ECO:0000256" key="10">
    <source>
        <dbReference type="ARBA" id="ARBA00023157"/>
    </source>
</evidence>
<evidence type="ECO:0000256" key="9">
    <source>
        <dbReference type="ARBA" id="ARBA00023136"/>
    </source>
</evidence>
<feature type="transmembrane region" description="Helical" evidence="12">
    <location>
        <begin position="31"/>
        <end position="50"/>
    </location>
</feature>
<protein>
    <submittedName>
        <fullName evidence="13">Cytochrome c oxidase assembly protein subunit 15</fullName>
    </submittedName>
</protein>
<dbReference type="GO" id="GO:0016020">
    <property type="term" value="C:membrane"/>
    <property type="evidence" value="ECO:0007669"/>
    <property type="project" value="UniProtKB-SubCell"/>
</dbReference>
<sequence length="321" mass="33820">MTAQVAPVRPPRAEALRARLMPTSITRYTRFLAWASLVANIAIVGTGGLVRLTGSGLGCPTWPYCTDESLINTPEMGIHGIIEFGNRTLTGVLAIIALLLFLAVLRARPHGMRLAVPAFAIGVLIIVQAIVGGITVLTGLNPDIVGFHFLISGLMVALAAVLLFRVRSGVPVPEVGTRLDVSRAGLVLTLSVVVNVWVWVTVFVGTLTTGSGPHAGDSGSARNGLDPVIMQHVHSWPAYILLACTLAFVVLSAVRGFTATRGVSFWLLGLIFAQAVVGIWQARTGLPIGLVIVHVVLSVTTIAVATTAVATIRREGRPGRV</sequence>
<proteinExistence type="predicted"/>
<reference evidence="13 14" key="1">
    <citation type="submission" date="2020-08" db="EMBL/GenBank/DDBJ databases">
        <title>Sequencing the genomes of 1000 actinobacteria strains.</title>
        <authorList>
            <person name="Klenk H.-P."/>
        </authorList>
    </citation>
    <scope>NUCLEOTIDE SEQUENCE [LARGE SCALE GENOMIC DNA]</scope>
    <source>
        <strain evidence="13 14">DSM 20419</strain>
    </source>
</reference>
<dbReference type="GO" id="GO:0006784">
    <property type="term" value="P:heme A biosynthetic process"/>
    <property type="evidence" value="ECO:0007669"/>
    <property type="project" value="InterPro"/>
</dbReference>
<dbReference type="RefSeq" id="WP_338110027.1">
    <property type="nucleotide sequence ID" value="NZ_JACHWJ010000001.1"/>
</dbReference>
<keyword evidence="7" id="KW-0408">Iron</keyword>
<comment type="caution">
    <text evidence="13">The sequence shown here is derived from an EMBL/GenBank/DDBJ whole genome shotgun (WGS) entry which is preliminary data.</text>
</comment>
<dbReference type="PANTHER" id="PTHR35457:SF1">
    <property type="entry name" value="HEME A SYNTHASE"/>
    <property type="match status" value="1"/>
</dbReference>
<evidence type="ECO:0000256" key="1">
    <source>
        <dbReference type="ARBA" id="ARBA00004141"/>
    </source>
</evidence>
<keyword evidence="14" id="KW-1185">Reference proteome</keyword>
<dbReference type="InterPro" id="IPR050450">
    <property type="entry name" value="COX15/CtaA_HemeA_synthase"/>
</dbReference>
<keyword evidence="10" id="KW-1015">Disulfide bond</keyword>
<evidence type="ECO:0000256" key="8">
    <source>
        <dbReference type="ARBA" id="ARBA00023133"/>
    </source>
</evidence>
<evidence type="ECO:0000313" key="13">
    <source>
        <dbReference type="EMBL" id="MBB2956494.1"/>
    </source>
</evidence>
<comment type="subcellular location">
    <subcellularLocation>
        <location evidence="1">Membrane</location>
        <topology evidence="1">Multi-pass membrane protein</topology>
    </subcellularLocation>
</comment>
<dbReference type="PANTHER" id="PTHR35457">
    <property type="entry name" value="HEME A SYNTHASE"/>
    <property type="match status" value="1"/>
</dbReference>
<evidence type="ECO:0000256" key="4">
    <source>
        <dbReference type="ARBA" id="ARBA00022723"/>
    </source>
</evidence>
<name>A0A7W4YDJ3_9MICO</name>
<feature type="transmembrane region" description="Helical" evidence="12">
    <location>
        <begin position="114"/>
        <end position="138"/>
    </location>
</feature>
<evidence type="ECO:0000256" key="5">
    <source>
        <dbReference type="ARBA" id="ARBA00022989"/>
    </source>
</evidence>
<feature type="transmembrane region" description="Helical" evidence="12">
    <location>
        <begin position="288"/>
        <end position="312"/>
    </location>
</feature>
<feature type="transmembrane region" description="Helical" evidence="12">
    <location>
        <begin position="236"/>
        <end position="254"/>
    </location>
</feature>
<keyword evidence="2" id="KW-1003">Cell membrane</keyword>
<evidence type="ECO:0000256" key="7">
    <source>
        <dbReference type="ARBA" id="ARBA00023004"/>
    </source>
</evidence>
<evidence type="ECO:0000256" key="6">
    <source>
        <dbReference type="ARBA" id="ARBA00023002"/>
    </source>
</evidence>